<gene>
    <name evidence="2" type="ORF">D1869_02135</name>
    <name evidence="1" type="ORF">HNQ62_000684</name>
</gene>
<dbReference type="EMBL" id="JACHFY010000002">
    <property type="protein sequence ID" value="MBB5252951.1"/>
    <property type="molecule type" value="Genomic_DNA"/>
</dbReference>
<dbReference type="Proteomes" id="UP000582213">
    <property type="component" value="Unassembled WGS sequence"/>
</dbReference>
<name>A0A650CE55_SULOH</name>
<protein>
    <submittedName>
        <fullName evidence="2">AAA family ATPase</fullName>
    </submittedName>
    <submittedName>
        <fullName evidence="1">Putative ATP-dependent serine protease</fullName>
    </submittedName>
</protein>
<reference evidence="1 4" key="2">
    <citation type="submission" date="2020-08" db="EMBL/GenBank/DDBJ databases">
        <title>Genomic Encyclopedia of Type Strains, Phase IV (KMG-IV): sequencing the most valuable type-strain genomes for metagenomic binning, comparative biology and taxonomic classification.</title>
        <authorList>
            <person name="Goeker M."/>
        </authorList>
    </citation>
    <scope>NUCLEOTIDE SEQUENCE [LARGE SCALE GENOMIC DNA]</scope>
    <source>
        <strain evidence="1 4">DSM 12421</strain>
    </source>
</reference>
<evidence type="ECO:0000313" key="4">
    <source>
        <dbReference type="Proteomes" id="UP000582213"/>
    </source>
</evidence>
<keyword evidence="1" id="KW-0645">Protease</keyword>
<dbReference type="KEGG" id="soh:D1869_02135"/>
<dbReference type="InterPro" id="IPR027417">
    <property type="entry name" value="P-loop_NTPase"/>
</dbReference>
<dbReference type="OrthoDB" id="17644at2157"/>
<reference evidence="2 3" key="1">
    <citation type="submission" date="2019-10" db="EMBL/GenBank/DDBJ databases">
        <title>Genome Sequences from Six Type Strain Members of the Archaeal Family Sulfolobaceae: Acidianus ambivalens, Acidianus infernus, Metallosphaera prunae, Stygiolobus azoricus, Sulfolobus metallicus, and Sulfurisphaera ohwakuensis.</title>
        <authorList>
            <person name="Counts J.A."/>
            <person name="Kelly R.M."/>
        </authorList>
    </citation>
    <scope>NUCLEOTIDE SEQUENCE [LARGE SCALE GENOMIC DNA]</scope>
    <source>
        <strain evidence="2 3">TA-1</strain>
    </source>
</reference>
<dbReference type="GO" id="GO:0008233">
    <property type="term" value="F:peptidase activity"/>
    <property type="evidence" value="ECO:0007669"/>
    <property type="project" value="UniProtKB-KW"/>
</dbReference>
<evidence type="ECO:0000313" key="1">
    <source>
        <dbReference type="EMBL" id="MBB5252951.1"/>
    </source>
</evidence>
<dbReference type="SUPFAM" id="SSF52540">
    <property type="entry name" value="P-loop containing nucleoside triphosphate hydrolases"/>
    <property type="match status" value="1"/>
</dbReference>
<dbReference type="Proteomes" id="UP000427373">
    <property type="component" value="Chromosome"/>
</dbReference>
<keyword evidence="1" id="KW-0378">Hydrolase</keyword>
<dbReference type="RefSeq" id="WP_156013706.1">
    <property type="nucleotide sequence ID" value="NZ_AP031374.1"/>
</dbReference>
<sequence>MKISDFVFEKGSVVSLYGVAGSGKTNIILQVINEITPSLYISTEGVSYQARVEGIRWKKDVYFANTNNIFELVSIIIKATKLNLKLISVDTINRFYRESRKVKDLEYPILMLLALSRESNVKVLLSWEVAGNNRVSGEKFMRKISEDILRVTKNYIIGNLRVCKFKISSNGVEGCL</sequence>
<keyword evidence="3" id="KW-1185">Reference proteome</keyword>
<evidence type="ECO:0000313" key="2">
    <source>
        <dbReference type="EMBL" id="QGR16120.1"/>
    </source>
</evidence>
<dbReference type="AlphaFoldDB" id="A0A650CE55"/>
<dbReference type="Gene3D" id="3.40.50.300">
    <property type="entry name" value="P-loop containing nucleotide triphosphate hydrolases"/>
    <property type="match status" value="1"/>
</dbReference>
<accession>A0A650CE55</accession>
<organism evidence="2 3">
    <name type="scientific">Sulfurisphaera ohwakuensis</name>
    <dbReference type="NCBI Taxonomy" id="69656"/>
    <lineage>
        <taxon>Archaea</taxon>
        <taxon>Thermoproteota</taxon>
        <taxon>Thermoprotei</taxon>
        <taxon>Sulfolobales</taxon>
        <taxon>Sulfolobaceae</taxon>
        <taxon>Sulfurisphaera</taxon>
    </lineage>
</organism>
<evidence type="ECO:0000313" key="3">
    <source>
        <dbReference type="Proteomes" id="UP000427373"/>
    </source>
</evidence>
<dbReference type="EMBL" id="CP045484">
    <property type="protein sequence ID" value="QGR16120.1"/>
    <property type="molecule type" value="Genomic_DNA"/>
</dbReference>
<proteinExistence type="predicted"/>
<dbReference type="GeneID" id="95643422"/>
<dbReference type="GO" id="GO:0006508">
    <property type="term" value="P:proteolysis"/>
    <property type="evidence" value="ECO:0007669"/>
    <property type="project" value="UniProtKB-KW"/>
</dbReference>